<accession>A0AA36GFP3</accession>
<name>A0AA36GFP3_CYLNA</name>
<evidence type="ECO:0000256" key="1">
    <source>
        <dbReference type="SAM" id="MobiDB-lite"/>
    </source>
</evidence>
<comment type="caution">
    <text evidence="3">The sequence shown here is derived from an EMBL/GenBank/DDBJ whole genome shotgun (WGS) entry which is preliminary data.</text>
</comment>
<feature type="region of interest" description="Disordered" evidence="1">
    <location>
        <begin position="44"/>
        <end position="63"/>
    </location>
</feature>
<dbReference type="InterPro" id="IPR029153">
    <property type="entry name" value="CPG4"/>
</dbReference>
<protein>
    <recommendedName>
        <fullName evidence="2">Chondroitin proteoglycan 4 domain-containing protein</fullName>
    </recommendedName>
</protein>
<feature type="domain" description="Chondroitin proteoglycan 4" evidence="2">
    <location>
        <begin position="84"/>
        <end position="178"/>
    </location>
</feature>
<feature type="compositionally biased region" description="Acidic residues" evidence="1">
    <location>
        <begin position="313"/>
        <end position="324"/>
    </location>
</feature>
<evidence type="ECO:0000259" key="2">
    <source>
        <dbReference type="Pfam" id="PF15481"/>
    </source>
</evidence>
<gene>
    <name evidence="3" type="ORF">CYNAS_LOCUS2527</name>
</gene>
<dbReference type="AlphaFoldDB" id="A0AA36GFP3"/>
<reference evidence="3" key="1">
    <citation type="submission" date="2023-07" db="EMBL/GenBank/DDBJ databases">
        <authorList>
            <consortium name="CYATHOMIX"/>
        </authorList>
    </citation>
    <scope>NUCLEOTIDE SEQUENCE</scope>
    <source>
        <strain evidence="3">N/A</strain>
    </source>
</reference>
<sequence>MLSLLMGFFAISVPATLSISLRQAQLLLRNPHAFPYLMSPLDPPSSSEADLPESPPPHDDPLTSFRRRKLLKRIVNKVEEMPPCQRQCLNSLYDRIGSVLSSKNYADKYHKTCSAYKHARKCAKKQQELCNESGEMFTMFTSGIRYMCIEQSKAFEANLECIERSAFMIQGQCEHQCRTTDSPINAISLFTYLQNSGLINPIVDMGGGTQQDMFDSRSDFDEITYSACIQAECALVCMEGKYDMFCEHSTGMLLSEAIVRPLAWSQRMFQQEYRALGMMLPESCKFLSDGTRMIRHRMDASIHADLLRKFGTTDEEEGPEDADFAEEKSNNDSPTYGDVDVEELGTSANHFDVSGKNTTMESEERRIVFRVPLATTPTYSVLTANTTGVLHCGVVRRQET</sequence>
<dbReference type="Pfam" id="PF15481">
    <property type="entry name" value="CPG4"/>
    <property type="match status" value="1"/>
</dbReference>
<proteinExistence type="predicted"/>
<feature type="region of interest" description="Disordered" evidence="1">
    <location>
        <begin position="313"/>
        <end position="337"/>
    </location>
</feature>
<dbReference type="Proteomes" id="UP001176961">
    <property type="component" value="Unassembled WGS sequence"/>
</dbReference>
<dbReference type="PANTHER" id="PTHR37442">
    <property type="entry name" value="F18A1.7 PROTEIN-RELATED"/>
    <property type="match status" value="1"/>
</dbReference>
<dbReference type="InterPro" id="IPR053123">
    <property type="entry name" value="CPG4-like"/>
</dbReference>
<evidence type="ECO:0000313" key="4">
    <source>
        <dbReference type="Proteomes" id="UP001176961"/>
    </source>
</evidence>
<dbReference type="EMBL" id="CATQJL010000001">
    <property type="protein sequence ID" value="CAJ0590544.1"/>
    <property type="molecule type" value="Genomic_DNA"/>
</dbReference>
<evidence type="ECO:0000313" key="3">
    <source>
        <dbReference type="EMBL" id="CAJ0590544.1"/>
    </source>
</evidence>
<organism evidence="3 4">
    <name type="scientific">Cylicocyclus nassatus</name>
    <name type="common">Nematode worm</name>
    <dbReference type="NCBI Taxonomy" id="53992"/>
    <lineage>
        <taxon>Eukaryota</taxon>
        <taxon>Metazoa</taxon>
        <taxon>Ecdysozoa</taxon>
        <taxon>Nematoda</taxon>
        <taxon>Chromadorea</taxon>
        <taxon>Rhabditida</taxon>
        <taxon>Rhabditina</taxon>
        <taxon>Rhabditomorpha</taxon>
        <taxon>Strongyloidea</taxon>
        <taxon>Strongylidae</taxon>
        <taxon>Cylicocyclus</taxon>
    </lineage>
</organism>
<keyword evidence="4" id="KW-1185">Reference proteome</keyword>
<dbReference type="PANTHER" id="PTHR37442:SF2">
    <property type="entry name" value="CHONDROITIN PROTEOGLYCAN 4"/>
    <property type="match status" value="1"/>
</dbReference>